<evidence type="ECO:0000256" key="1">
    <source>
        <dbReference type="ARBA" id="ARBA00004370"/>
    </source>
</evidence>
<keyword evidence="8" id="KW-0472">Membrane</keyword>
<dbReference type="GO" id="GO:0016020">
    <property type="term" value="C:membrane"/>
    <property type="evidence" value="ECO:0007669"/>
    <property type="project" value="UniProtKB-SubCell"/>
</dbReference>
<keyword evidence="11" id="KW-1185">Reference proteome</keyword>
<dbReference type="STRING" id="151549.A0A4C1Y0V7"/>
<dbReference type="GO" id="GO:0001965">
    <property type="term" value="F:G-protein alpha-subunit binding"/>
    <property type="evidence" value="ECO:0007669"/>
    <property type="project" value="TreeGrafter"/>
</dbReference>
<dbReference type="EMBL" id="BGZK01001011">
    <property type="protein sequence ID" value="GBP68432.1"/>
    <property type="molecule type" value="Genomic_DNA"/>
</dbReference>
<protein>
    <submittedName>
        <fullName evidence="10">Uncharacterized protein</fullName>
    </submittedName>
</protein>
<dbReference type="GO" id="GO:0005092">
    <property type="term" value="F:GDP-dissociation inhibitor activity"/>
    <property type="evidence" value="ECO:0007669"/>
    <property type="project" value="TreeGrafter"/>
</dbReference>
<keyword evidence="5" id="KW-0597">Phosphoprotein</keyword>
<dbReference type="Proteomes" id="UP000299102">
    <property type="component" value="Unassembled WGS sequence"/>
</dbReference>
<gene>
    <name evidence="10" type="ORF">EVAR_56694_1</name>
</gene>
<feature type="compositionally biased region" description="Basic and acidic residues" evidence="9">
    <location>
        <begin position="60"/>
        <end position="79"/>
    </location>
</feature>
<evidence type="ECO:0000256" key="3">
    <source>
        <dbReference type="ARBA" id="ARBA00022475"/>
    </source>
</evidence>
<evidence type="ECO:0000256" key="6">
    <source>
        <dbReference type="ARBA" id="ARBA00022737"/>
    </source>
</evidence>
<evidence type="ECO:0000256" key="7">
    <source>
        <dbReference type="ARBA" id="ARBA00022803"/>
    </source>
</evidence>
<keyword evidence="7" id="KW-0802">TPR repeat</keyword>
<comment type="caution">
    <text evidence="10">The sequence shown here is derived from an EMBL/GenBank/DDBJ whole genome shotgun (WGS) entry which is preliminary data.</text>
</comment>
<keyword evidence="3" id="KW-1003">Cell membrane</keyword>
<organism evidence="10 11">
    <name type="scientific">Eumeta variegata</name>
    <name type="common">Bagworm moth</name>
    <name type="synonym">Eumeta japonica</name>
    <dbReference type="NCBI Taxonomy" id="151549"/>
    <lineage>
        <taxon>Eukaryota</taxon>
        <taxon>Metazoa</taxon>
        <taxon>Ecdysozoa</taxon>
        <taxon>Arthropoda</taxon>
        <taxon>Hexapoda</taxon>
        <taxon>Insecta</taxon>
        <taxon>Pterygota</taxon>
        <taxon>Neoptera</taxon>
        <taxon>Endopterygota</taxon>
        <taxon>Lepidoptera</taxon>
        <taxon>Glossata</taxon>
        <taxon>Ditrysia</taxon>
        <taxon>Tineoidea</taxon>
        <taxon>Psychidae</taxon>
        <taxon>Oiketicinae</taxon>
        <taxon>Eumeta</taxon>
    </lineage>
</organism>
<evidence type="ECO:0000256" key="5">
    <source>
        <dbReference type="ARBA" id="ARBA00022553"/>
    </source>
</evidence>
<feature type="compositionally biased region" description="Polar residues" evidence="9">
    <location>
        <begin position="125"/>
        <end position="136"/>
    </location>
</feature>
<evidence type="ECO:0000313" key="11">
    <source>
        <dbReference type="Proteomes" id="UP000299102"/>
    </source>
</evidence>
<dbReference type="InterPro" id="IPR052386">
    <property type="entry name" value="GPSM"/>
</dbReference>
<dbReference type="GO" id="GO:0005938">
    <property type="term" value="C:cell cortex"/>
    <property type="evidence" value="ECO:0007669"/>
    <property type="project" value="TreeGrafter"/>
</dbReference>
<dbReference type="Pfam" id="PF02188">
    <property type="entry name" value="GoLoco"/>
    <property type="match status" value="1"/>
</dbReference>
<proteinExistence type="predicted"/>
<sequence length="328" mass="36153">MATAQLNIGDLRKILGLPSETESELLVPTNTPIFDDAPFSALRVRRQSMEQLSLIQITPDKQKQNAQQKEKNDVVRAESEENPVESFFDLVSRCQSERMDDQRATLNSHKDKENKPKPKLNNKLQRSASSGTKHSSFPSLDMASDYVVARDLAPHYHTTASLVSKLMKNIKALMFAASLFDVRRPQLAHSFDSVSMSKASSVRPAGVCGRQLDTARLDPLPWLSVCASLDSNLLIIPQLGRYAIKRMLCPAREDVSCDKYILFVVLEKKTITGCKIEFESGLEVESRTGSGSESKTGPGLKLRTGLGWETNVGSGSELGRIGIKSQTG</sequence>
<keyword evidence="4" id="KW-0963">Cytoplasm</keyword>
<dbReference type="InterPro" id="IPR003109">
    <property type="entry name" value="GoLoco_motif"/>
</dbReference>
<evidence type="ECO:0000256" key="2">
    <source>
        <dbReference type="ARBA" id="ARBA00004496"/>
    </source>
</evidence>
<evidence type="ECO:0000313" key="10">
    <source>
        <dbReference type="EMBL" id="GBP68432.1"/>
    </source>
</evidence>
<evidence type="ECO:0000256" key="9">
    <source>
        <dbReference type="SAM" id="MobiDB-lite"/>
    </source>
</evidence>
<dbReference type="SMART" id="SM00390">
    <property type="entry name" value="GoLoco"/>
    <property type="match status" value="1"/>
</dbReference>
<comment type="subcellular location">
    <subcellularLocation>
        <location evidence="2">Cytoplasm</location>
    </subcellularLocation>
    <subcellularLocation>
        <location evidence="1">Membrane</location>
    </subcellularLocation>
</comment>
<dbReference type="PANTHER" id="PTHR45954">
    <property type="entry name" value="LD33695P"/>
    <property type="match status" value="1"/>
</dbReference>
<accession>A0A4C1Y0V7</accession>
<dbReference type="OrthoDB" id="286233at2759"/>
<dbReference type="PANTHER" id="PTHR45954:SF1">
    <property type="entry name" value="LD33695P"/>
    <property type="match status" value="1"/>
</dbReference>
<dbReference type="AlphaFoldDB" id="A0A4C1Y0V7"/>
<name>A0A4C1Y0V7_EUMVA</name>
<dbReference type="PROSITE" id="PS50877">
    <property type="entry name" value="GOLOCO"/>
    <property type="match status" value="1"/>
</dbReference>
<feature type="region of interest" description="Disordered" evidence="9">
    <location>
        <begin position="99"/>
        <end position="136"/>
    </location>
</feature>
<feature type="region of interest" description="Disordered" evidence="9">
    <location>
        <begin position="56"/>
        <end position="80"/>
    </location>
</feature>
<keyword evidence="6" id="KW-0677">Repeat</keyword>
<dbReference type="Gene3D" id="1.25.40.10">
    <property type="entry name" value="Tetratricopeptide repeat domain"/>
    <property type="match status" value="1"/>
</dbReference>
<reference evidence="10 11" key="1">
    <citation type="journal article" date="2019" name="Commun. Biol.">
        <title>The bagworm genome reveals a unique fibroin gene that provides high tensile strength.</title>
        <authorList>
            <person name="Kono N."/>
            <person name="Nakamura H."/>
            <person name="Ohtoshi R."/>
            <person name="Tomita M."/>
            <person name="Numata K."/>
            <person name="Arakawa K."/>
        </authorList>
    </citation>
    <scope>NUCLEOTIDE SEQUENCE [LARGE SCALE GENOMIC DNA]</scope>
</reference>
<dbReference type="InterPro" id="IPR011990">
    <property type="entry name" value="TPR-like_helical_dom_sf"/>
</dbReference>
<feature type="compositionally biased region" description="Basic and acidic residues" evidence="9">
    <location>
        <begin position="99"/>
        <end position="116"/>
    </location>
</feature>
<evidence type="ECO:0000256" key="4">
    <source>
        <dbReference type="ARBA" id="ARBA00022490"/>
    </source>
</evidence>
<dbReference type="GO" id="GO:0000132">
    <property type="term" value="P:establishment of mitotic spindle orientation"/>
    <property type="evidence" value="ECO:0007669"/>
    <property type="project" value="TreeGrafter"/>
</dbReference>
<evidence type="ECO:0000256" key="8">
    <source>
        <dbReference type="ARBA" id="ARBA00023136"/>
    </source>
</evidence>